<dbReference type="Proteomes" id="UP000269669">
    <property type="component" value="Unassembled WGS sequence"/>
</dbReference>
<keyword evidence="1" id="KW-0812">Transmembrane</keyword>
<proteinExistence type="predicted"/>
<organism evidence="4 5">
    <name type="scientific">Edaphobacter aggregans</name>
    <dbReference type="NCBI Taxonomy" id="570835"/>
    <lineage>
        <taxon>Bacteria</taxon>
        <taxon>Pseudomonadati</taxon>
        <taxon>Acidobacteriota</taxon>
        <taxon>Terriglobia</taxon>
        <taxon>Terriglobales</taxon>
        <taxon>Acidobacteriaceae</taxon>
        <taxon>Edaphobacter</taxon>
    </lineage>
</organism>
<name>A0A428MPR4_9BACT</name>
<evidence type="ECO:0000313" key="4">
    <source>
        <dbReference type="EMBL" id="RSL18898.1"/>
    </source>
</evidence>
<accession>A0A428MPR4</accession>
<gene>
    <name evidence="4" type="ORF">EDE15_4504</name>
</gene>
<dbReference type="AlphaFoldDB" id="A0A428MPR4"/>
<keyword evidence="1" id="KW-0472">Membrane</keyword>
<evidence type="ECO:0000313" key="5">
    <source>
        <dbReference type="Proteomes" id="UP000269669"/>
    </source>
</evidence>
<keyword evidence="2" id="KW-0732">Signal</keyword>
<feature type="signal peptide" evidence="2">
    <location>
        <begin position="1"/>
        <end position="23"/>
    </location>
</feature>
<dbReference type="EMBL" id="RSDW01000001">
    <property type="protein sequence ID" value="RSL18898.1"/>
    <property type="molecule type" value="Genomic_DNA"/>
</dbReference>
<dbReference type="Pfam" id="PF07589">
    <property type="entry name" value="PEP-CTERM"/>
    <property type="match status" value="1"/>
</dbReference>
<feature type="transmembrane region" description="Helical" evidence="1">
    <location>
        <begin position="197"/>
        <end position="214"/>
    </location>
</feature>
<feature type="domain" description="Ice-binding protein C-terminal" evidence="3">
    <location>
        <begin position="193"/>
        <end position="216"/>
    </location>
</feature>
<keyword evidence="1" id="KW-1133">Transmembrane helix</keyword>
<protein>
    <submittedName>
        <fullName evidence="4">Putative secreted protein with PEP-CTERM sorting signal</fullName>
    </submittedName>
</protein>
<reference evidence="4 5" key="1">
    <citation type="submission" date="2018-12" db="EMBL/GenBank/DDBJ databases">
        <title>Sequencing of bacterial isolates from soil warming experiment in Harvard Forest, Massachusetts, USA.</title>
        <authorList>
            <person name="Deangelis K."/>
        </authorList>
    </citation>
    <scope>NUCLEOTIDE SEQUENCE [LARGE SCALE GENOMIC DNA]</scope>
    <source>
        <strain evidence="4 5">EB153</strain>
    </source>
</reference>
<dbReference type="InterPro" id="IPR013424">
    <property type="entry name" value="Ice-binding_C"/>
</dbReference>
<dbReference type="RefSeq" id="WP_185827299.1">
    <property type="nucleotide sequence ID" value="NZ_RSDW01000001.1"/>
</dbReference>
<evidence type="ECO:0000256" key="2">
    <source>
        <dbReference type="SAM" id="SignalP"/>
    </source>
</evidence>
<comment type="caution">
    <text evidence="4">The sequence shown here is derived from an EMBL/GenBank/DDBJ whole genome shotgun (WGS) entry which is preliminary data.</text>
</comment>
<sequence>MKLDWKASTFGAVLAFVTAFASADTIQLGSYQTGGPNLGNGNTAVAFVGGSTATFALTADSVWAPAGANSVWVSNNAGSGPGGSVIEPNAVYSYTTTFTALSSNYTGSISILADDTTDVIFNGDMLEPEGNLGTDAHCASGPPNCSVPTLITLPTGDFLIGLNTLQFDVQQEIAETGLDFYGSVTSAVSVATISEPGTLLLLGTGLIGFAGALMRRSRARLQTGG</sequence>
<evidence type="ECO:0000256" key="1">
    <source>
        <dbReference type="SAM" id="Phobius"/>
    </source>
</evidence>
<feature type="chain" id="PRO_5019145644" evidence="2">
    <location>
        <begin position="24"/>
        <end position="225"/>
    </location>
</feature>
<evidence type="ECO:0000259" key="3">
    <source>
        <dbReference type="Pfam" id="PF07589"/>
    </source>
</evidence>
<keyword evidence="5" id="KW-1185">Reference proteome</keyword>
<dbReference type="NCBIfam" id="TIGR02595">
    <property type="entry name" value="PEP_CTERM"/>
    <property type="match status" value="1"/>
</dbReference>